<dbReference type="InterPro" id="IPR016579">
    <property type="entry name" value="Synaptogyrin"/>
</dbReference>
<keyword evidence="5 6" id="KW-0472">Membrane</keyword>
<dbReference type="PANTHER" id="PTHR10838">
    <property type="entry name" value="SYNAPTOGYRIN"/>
    <property type="match status" value="1"/>
</dbReference>
<feature type="transmembrane region" description="Helical" evidence="6">
    <location>
        <begin position="144"/>
        <end position="166"/>
    </location>
</feature>
<dbReference type="AlphaFoldDB" id="A0AAD9KNZ5"/>
<evidence type="ECO:0000256" key="3">
    <source>
        <dbReference type="ARBA" id="ARBA00022692"/>
    </source>
</evidence>
<accession>A0AAD9KNZ5</accession>
<feature type="transmembrane region" description="Helical" evidence="6">
    <location>
        <begin position="68"/>
        <end position="88"/>
    </location>
</feature>
<dbReference type="GO" id="GO:0031594">
    <property type="term" value="C:neuromuscular junction"/>
    <property type="evidence" value="ECO:0007669"/>
    <property type="project" value="TreeGrafter"/>
</dbReference>
<proteinExistence type="inferred from homology"/>
<evidence type="ECO:0000256" key="4">
    <source>
        <dbReference type="ARBA" id="ARBA00022989"/>
    </source>
</evidence>
<feature type="transmembrane region" description="Helical" evidence="6">
    <location>
        <begin position="100"/>
        <end position="124"/>
    </location>
</feature>
<dbReference type="EMBL" id="JAODUO010000774">
    <property type="protein sequence ID" value="KAK2174822.1"/>
    <property type="molecule type" value="Genomic_DNA"/>
</dbReference>
<dbReference type="Pfam" id="PF01284">
    <property type="entry name" value="MARVEL"/>
    <property type="match status" value="1"/>
</dbReference>
<keyword evidence="3 6" id="KW-0812">Transmembrane</keyword>
<dbReference type="PANTHER" id="PTHR10838:SF20">
    <property type="entry name" value="SYNAPTOGYRIN"/>
    <property type="match status" value="1"/>
</dbReference>
<dbReference type="GO" id="GO:0030672">
    <property type="term" value="C:synaptic vesicle membrane"/>
    <property type="evidence" value="ECO:0007669"/>
    <property type="project" value="TreeGrafter"/>
</dbReference>
<feature type="compositionally biased region" description="Gly residues" evidence="7">
    <location>
        <begin position="217"/>
        <end position="248"/>
    </location>
</feature>
<evidence type="ECO:0000256" key="5">
    <source>
        <dbReference type="ARBA" id="ARBA00023136"/>
    </source>
</evidence>
<keyword evidence="4 6" id="KW-1133">Transmembrane helix</keyword>
<evidence type="ECO:0000313" key="9">
    <source>
        <dbReference type="EMBL" id="KAK2174822.1"/>
    </source>
</evidence>
<comment type="caution">
    <text evidence="9">The sequence shown here is derived from an EMBL/GenBank/DDBJ whole genome shotgun (WGS) entry which is preliminary data.</text>
</comment>
<feature type="domain" description="MARVEL" evidence="8">
    <location>
        <begin position="21"/>
        <end position="170"/>
    </location>
</feature>
<comment type="similarity">
    <text evidence="2 6">Belongs to the synaptogyrin family.</text>
</comment>
<feature type="region of interest" description="Disordered" evidence="7">
    <location>
        <begin position="193"/>
        <end position="254"/>
    </location>
</feature>
<gene>
    <name evidence="9" type="ORF">NP493_775g01022</name>
</gene>
<evidence type="ECO:0000256" key="1">
    <source>
        <dbReference type="ARBA" id="ARBA00004141"/>
    </source>
</evidence>
<reference evidence="9" key="1">
    <citation type="journal article" date="2023" name="Mol. Biol. Evol.">
        <title>Third-Generation Sequencing Reveals the Adaptive Role of the Epigenome in Three Deep-Sea Polychaetes.</title>
        <authorList>
            <person name="Perez M."/>
            <person name="Aroh O."/>
            <person name="Sun Y."/>
            <person name="Lan Y."/>
            <person name="Juniper S.K."/>
            <person name="Young C.R."/>
            <person name="Angers B."/>
            <person name="Qian P.Y."/>
        </authorList>
    </citation>
    <scope>NUCLEOTIDE SEQUENCE</scope>
    <source>
        <strain evidence="9">R07B-5</strain>
    </source>
</reference>
<evidence type="ECO:0000259" key="8">
    <source>
        <dbReference type="PROSITE" id="PS51225"/>
    </source>
</evidence>
<name>A0AAD9KNZ5_RIDPI</name>
<evidence type="ECO:0000256" key="7">
    <source>
        <dbReference type="SAM" id="MobiDB-lite"/>
    </source>
</evidence>
<dbReference type="Proteomes" id="UP001209878">
    <property type="component" value="Unassembled WGS sequence"/>
</dbReference>
<dbReference type="PIRSF" id="PIRSF011282">
    <property type="entry name" value="Synaptogyrin"/>
    <property type="match status" value="1"/>
</dbReference>
<comment type="subcellular location">
    <subcellularLocation>
        <location evidence="1 6">Membrane</location>
        <topology evidence="1 6">Multi-pass membrane protein</topology>
    </subcellularLocation>
</comment>
<protein>
    <recommendedName>
        <fullName evidence="6">Synaptogyrin</fullName>
    </recommendedName>
</protein>
<dbReference type="PROSITE" id="PS51225">
    <property type="entry name" value="MARVEL"/>
    <property type="match status" value="1"/>
</dbReference>
<evidence type="ECO:0000256" key="2">
    <source>
        <dbReference type="ARBA" id="ARBA00010252"/>
    </source>
</evidence>
<dbReference type="InterPro" id="IPR008253">
    <property type="entry name" value="Marvel"/>
</dbReference>
<evidence type="ECO:0000313" key="10">
    <source>
        <dbReference type="Proteomes" id="UP001209878"/>
    </source>
</evidence>
<keyword evidence="10" id="KW-1185">Reference proteome</keyword>
<feature type="transmembrane region" description="Helical" evidence="6">
    <location>
        <begin position="27"/>
        <end position="48"/>
    </location>
</feature>
<evidence type="ECO:0000256" key="6">
    <source>
        <dbReference type="PIRNR" id="PIRNR011282"/>
    </source>
</evidence>
<organism evidence="9 10">
    <name type="scientific">Ridgeia piscesae</name>
    <name type="common">Tubeworm</name>
    <dbReference type="NCBI Taxonomy" id="27915"/>
    <lineage>
        <taxon>Eukaryota</taxon>
        <taxon>Metazoa</taxon>
        <taxon>Spiralia</taxon>
        <taxon>Lophotrochozoa</taxon>
        <taxon>Annelida</taxon>
        <taxon>Polychaeta</taxon>
        <taxon>Sedentaria</taxon>
        <taxon>Canalipalpata</taxon>
        <taxon>Sabellida</taxon>
        <taxon>Siboglinidae</taxon>
        <taxon>Ridgeia</taxon>
    </lineage>
</organism>
<sequence>MEGGGAYGAGKATGQFDYLAYIKKPQVILRAVSWLFAVIVFACIASQGYDDDTGVCLYGTGNACRFGIAIGVLAFLGLMGFLLLDALFDNISSVQQRKYVVIADMAFSGFWTFMWFVCFCYLTNRWNNTSVSKEIIKRVGRNGVQAAIAFSFFSIPTFAALTYLAVMNYRKGVTEQFASDNYDPNVMPSSQPIPSPYSAYPSTGETGDPYQQSPFGGQPGGGGGFQQGTGGGFQQGTGGGFQQGGGSGFQQPTY</sequence>